<dbReference type="RefSeq" id="WP_092856437.1">
    <property type="nucleotide sequence ID" value="NZ_FOYU01000001.1"/>
</dbReference>
<dbReference type="Gene3D" id="3.60.15.10">
    <property type="entry name" value="Ribonuclease Z/Hydroxyacylglutathione hydrolase-like"/>
    <property type="match status" value="1"/>
</dbReference>
<gene>
    <name evidence="2" type="ORF">SAMN04488070_1268</name>
</gene>
<feature type="domain" description="Metallo-beta-lactamase" evidence="1">
    <location>
        <begin position="17"/>
        <end position="213"/>
    </location>
</feature>
<evidence type="ECO:0000313" key="2">
    <source>
        <dbReference type="EMBL" id="SFR46189.1"/>
    </source>
</evidence>
<dbReference type="InterPro" id="IPR000396">
    <property type="entry name" value="Pdiesterase2"/>
</dbReference>
<name>A0A1I6GVT0_9GAMM</name>
<protein>
    <submittedName>
        <fullName evidence="2">Ribonuclease BN, tRNA processing enzyme</fullName>
    </submittedName>
</protein>
<keyword evidence="3" id="KW-1185">Reference proteome</keyword>
<accession>A0A1I6GVT0</accession>
<dbReference type="GO" id="GO:1902660">
    <property type="term" value="P:negative regulation of glucose mediated signaling pathway"/>
    <property type="evidence" value="ECO:0007669"/>
    <property type="project" value="TreeGrafter"/>
</dbReference>
<dbReference type="Proteomes" id="UP000199424">
    <property type="component" value="Unassembled WGS sequence"/>
</dbReference>
<organism evidence="2 3">
    <name type="scientific">Pseudidiomarina maritima</name>
    <dbReference type="NCBI Taxonomy" id="519453"/>
    <lineage>
        <taxon>Bacteria</taxon>
        <taxon>Pseudomonadati</taxon>
        <taxon>Pseudomonadota</taxon>
        <taxon>Gammaproteobacteria</taxon>
        <taxon>Alteromonadales</taxon>
        <taxon>Idiomarinaceae</taxon>
        <taxon>Pseudidiomarina</taxon>
    </lineage>
</organism>
<reference evidence="3" key="1">
    <citation type="submission" date="2016-10" db="EMBL/GenBank/DDBJ databases">
        <authorList>
            <person name="Varghese N."/>
            <person name="Submissions S."/>
        </authorList>
    </citation>
    <scope>NUCLEOTIDE SEQUENCE [LARGE SCALE GENOMIC DNA]</scope>
    <source>
        <strain evidence="3">CGMCC 1.7285</strain>
    </source>
</reference>
<proteinExistence type="predicted"/>
<dbReference type="Pfam" id="PF12706">
    <property type="entry name" value="Lactamase_B_2"/>
    <property type="match status" value="1"/>
</dbReference>
<evidence type="ECO:0000259" key="1">
    <source>
        <dbReference type="SMART" id="SM00849"/>
    </source>
</evidence>
<dbReference type="SMART" id="SM00849">
    <property type="entry name" value="Lactamase_B"/>
    <property type="match status" value="1"/>
</dbReference>
<dbReference type="PRINTS" id="PR00388">
    <property type="entry name" value="PDIESTERASE2"/>
</dbReference>
<dbReference type="AlphaFoldDB" id="A0A1I6GVT0"/>
<dbReference type="GO" id="GO:0006198">
    <property type="term" value="P:cAMP catabolic process"/>
    <property type="evidence" value="ECO:0007669"/>
    <property type="project" value="InterPro"/>
</dbReference>
<dbReference type="InterPro" id="IPR036866">
    <property type="entry name" value="RibonucZ/Hydroxyglut_hydro"/>
</dbReference>
<evidence type="ECO:0000313" key="3">
    <source>
        <dbReference type="Proteomes" id="UP000199424"/>
    </source>
</evidence>
<dbReference type="SUPFAM" id="SSF56281">
    <property type="entry name" value="Metallo-hydrolase/oxidoreductase"/>
    <property type="match status" value="1"/>
</dbReference>
<dbReference type="CDD" id="cd07735">
    <property type="entry name" value="class_II_PDE_MBL-fold"/>
    <property type="match status" value="1"/>
</dbReference>
<dbReference type="GO" id="GO:0004115">
    <property type="term" value="F:3',5'-cyclic-AMP phosphodiesterase activity"/>
    <property type="evidence" value="ECO:0007669"/>
    <property type="project" value="InterPro"/>
</dbReference>
<dbReference type="PANTHER" id="PTHR28283">
    <property type="entry name" value="3',5'-CYCLIC-NUCLEOTIDE PHOSPHODIESTERASE 1"/>
    <property type="match status" value="1"/>
</dbReference>
<dbReference type="EMBL" id="FOYU01000001">
    <property type="protein sequence ID" value="SFR46189.1"/>
    <property type="molecule type" value="Genomic_DNA"/>
</dbReference>
<dbReference type="GO" id="GO:0047555">
    <property type="term" value="F:3',5'-cyclic-GMP phosphodiesterase activity"/>
    <property type="evidence" value="ECO:0007669"/>
    <property type="project" value="TreeGrafter"/>
</dbReference>
<dbReference type="PANTHER" id="PTHR28283:SF1">
    <property type="entry name" value="3',5'-CYCLIC-NUCLEOTIDE PHOSPHODIESTERASE 1"/>
    <property type="match status" value="1"/>
</dbReference>
<sequence length="250" mass="27737">MNINVLGASGGLGGLTGTTCLQVNESLLIDAGTGVTQLLLKQMQQVRHIFLSHSHSDHICCLPMLLGNLFNVADASSPVTVYGSHDTLEALREHVFNWVIWPDMRELPSKDKPLLRLQEISAGEQICIGDVCIEPFRTYHTVPTFGFAIRKENQTTAFVADTGYADSVIENINALGPLDDIIFECSFPNELESVANQSCHLTPQLCLRLLEGLHSQPRRVWINHLKPDVADAVHKQLRELQPPQGWQVLL</sequence>
<dbReference type="InterPro" id="IPR001279">
    <property type="entry name" value="Metallo-B-lactamas"/>
</dbReference>